<protein>
    <submittedName>
        <fullName evidence="2">Transglutaminase</fullName>
    </submittedName>
</protein>
<gene>
    <name evidence="2" type="ORF">C3942_12020</name>
</gene>
<feature type="domain" description="Transglutaminase-like" evidence="1">
    <location>
        <begin position="174"/>
        <end position="245"/>
    </location>
</feature>
<dbReference type="SMART" id="SM00460">
    <property type="entry name" value="TGc"/>
    <property type="match status" value="1"/>
</dbReference>
<dbReference type="EMBL" id="PSNW01000006">
    <property type="protein sequence ID" value="PPE73525.1"/>
    <property type="molecule type" value="Genomic_DNA"/>
</dbReference>
<organism evidence="2 3">
    <name type="scientific">Solimonas fluminis</name>
    <dbReference type="NCBI Taxonomy" id="2086571"/>
    <lineage>
        <taxon>Bacteria</taxon>
        <taxon>Pseudomonadati</taxon>
        <taxon>Pseudomonadota</taxon>
        <taxon>Gammaproteobacteria</taxon>
        <taxon>Nevskiales</taxon>
        <taxon>Nevskiaceae</taxon>
        <taxon>Solimonas</taxon>
    </lineage>
</organism>
<dbReference type="SUPFAM" id="SSF54001">
    <property type="entry name" value="Cysteine proteinases"/>
    <property type="match status" value="1"/>
</dbReference>
<proteinExistence type="predicted"/>
<comment type="caution">
    <text evidence="2">The sequence shown here is derived from an EMBL/GenBank/DDBJ whole genome shotgun (WGS) entry which is preliminary data.</text>
</comment>
<dbReference type="Pfam" id="PF08379">
    <property type="entry name" value="Bact_transglu_N"/>
    <property type="match status" value="1"/>
</dbReference>
<accession>A0A2S5TEX1</accession>
<sequence length="291" mass="32046">MAILSVEHKTLYRYAKPVAFNDHRLMCRPRDSHDLRLLETGLSITPAASVRWLHDVFGNSIAIASFQEPAQELCFLSTFRAEHYPAVPQDILIEEYARKLPFSYPAEEVADLGRTKERHYPDPDHRIDAWAKRFVGRKTGSGTLNALVAMTKAIKKEFQYARREEMGVQAPVETLQLGSGSCRDFALFQMEAARSLGLAARFVSGYLYDEQLVDAGDGLVGGGATHAWAEIFLPGAGWIEFDPTNALVGGRNLIRVAVARDAGQAVPLSGSYTGLPEDYLGMTVEVKVTAG</sequence>
<dbReference type="Proteomes" id="UP000238220">
    <property type="component" value="Unassembled WGS sequence"/>
</dbReference>
<dbReference type="InterPro" id="IPR038765">
    <property type="entry name" value="Papain-like_cys_pep_sf"/>
</dbReference>
<dbReference type="PANTHER" id="PTHR33490">
    <property type="entry name" value="BLR5614 PROTEIN-RELATED"/>
    <property type="match status" value="1"/>
</dbReference>
<dbReference type="RefSeq" id="WP_104230587.1">
    <property type="nucleotide sequence ID" value="NZ_PSNW01000006.1"/>
</dbReference>
<reference evidence="2 3" key="1">
    <citation type="submission" date="2018-02" db="EMBL/GenBank/DDBJ databases">
        <title>Genome sequencing of Solimonas sp. HR-BB.</title>
        <authorList>
            <person name="Lee Y."/>
            <person name="Jeon C.O."/>
        </authorList>
    </citation>
    <scope>NUCLEOTIDE SEQUENCE [LARGE SCALE GENOMIC DNA]</scope>
    <source>
        <strain evidence="2 3">HR-BB</strain>
    </source>
</reference>
<name>A0A2S5TEX1_9GAMM</name>
<evidence type="ECO:0000313" key="2">
    <source>
        <dbReference type="EMBL" id="PPE73525.1"/>
    </source>
</evidence>
<evidence type="ECO:0000259" key="1">
    <source>
        <dbReference type="SMART" id="SM00460"/>
    </source>
</evidence>
<dbReference type="PANTHER" id="PTHR33490:SF1">
    <property type="entry name" value="SLL1233 PROTEIN"/>
    <property type="match status" value="1"/>
</dbReference>
<dbReference type="AlphaFoldDB" id="A0A2S5TEX1"/>
<dbReference type="InterPro" id="IPR013589">
    <property type="entry name" value="Bac_transglu_N"/>
</dbReference>
<dbReference type="Pfam" id="PF01841">
    <property type="entry name" value="Transglut_core"/>
    <property type="match status" value="1"/>
</dbReference>
<dbReference type="OrthoDB" id="5438043at2"/>
<evidence type="ECO:0000313" key="3">
    <source>
        <dbReference type="Proteomes" id="UP000238220"/>
    </source>
</evidence>
<dbReference type="Gene3D" id="3.10.620.30">
    <property type="match status" value="1"/>
</dbReference>
<dbReference type="InterPro" id="IPR002931">
    <property type="entry name" value="Transglutaminase-like"/>
</dbReference>
<keyword evidence="3" id="KW-1185">Reference proteome</keyword>